<reference evidence="1 2" key="1">
    <citation type="submission" date="2014-04" db="EMBL/GenBank/DDBJ databases">
        <authorList>
            <consortium name="DOE Joint Genome Institute"/>
            <person name="Kuo A."/>
            <person name="Kohler A."/>
            <person name="Nagy L.G."/>
            <person name="Floudas D."/>
            <person name="Copeland A."/>
            <person name="Barry K.W."/>
            <person name="Cichocki N."/>
            <person name="Veneault-Fourrey C."/>
            <person name="LaButti K."/>
            <person name="Lindquist E.A."/>
            <person name="Lipzen A."/>
            <person name="Lundell T."/>
            <person name="Morin E."/>
            <person name="Murat C."/>
            <person name="Sun H."/>
            <person name="Tunlid A."/>
            <person name="Henrissat B."/>
            <person name="Grigoriev I.V."/>
            <person name="Hibbett D.S."/>
            <person name="Martin F."/>
            <person name="Nordberg H.P."/>
            <person name="Cantor M.N."/>
            <person name="Hua S.X."/>
        </authorList>
    </citation>
    <scope>NUCLEOTIDE SEQUENCE [LARGE SCALE GENOMIC DNA]</scope>
    <source>
        <strain evidence="1 2">LaAM-08-1</strain>
    </source>
</reference>
<sequence>MSTRFVPRSDTLEDVIEKFHIAFVDMLVGKMDEGKFVNKGDMYKAMQAVSPAFLLRVFTPRMVARDGESSGGGGDGRPRLRLPLVVVVVA</sequence>
<name>A0A0C9WIQ8_9AGAR</name>
<dbReference type="Proteomes" id="UP000054477">
    <property type="component" value="Unassembled WGS sequence"/>
</dbReference>
<organism evidence="1 2">
    <name type="scientific">Laccaria amethystina LaAM-08-1</name>
    <dbReference type="NCBI Taxonomy" id="1095629"/>
    <lineage>
        <taxon>Eukaryota</taxon>
        <taxon>Fungi</taxon>
        <taxon>Dikarya</taxon>
        <taxon>Basidiomycota</taxon>
        <taxon>Agaricomycotina</taxon>
        <taxon>Agaricomycetes</taxon>
        <taxon>Agaricomycetidae</taxon>
        <taxon>Agaricales</taxon>
        <taxon>Agaricineae</taxon>
        <taxon>Hydnangiaceae</taxon>
        <taxon>Laccaria</taxon>
    </lineage>
</organism>
<protein>
    <submittedName>
        <fullName evidence="1">Uncharacterized protein</fullName>
    </submittedName>
</protein>
<reference evidence="2" key="2">
    <citation type="submission" date="2015-01" db="EMBL/GenBank/DDBJ databases">
        <title>Evolutionary Origins and Diversification of the Mycorrhizal Mutualists.</title>
        <authorList>
            <consortium name="DOE Joint Genome Institute"/>
            <consortium name="Mycorrhizal Genomics Consortium"/>
            <person name="Kohler A."/>
            <person name="Kuo A."/>
            <person name="Nagy L.G."/>
            <person name="Floudas D."/>
            <person name="Copeland A."/>
            <person name="Barry K.W."/>
            <person name="Cichocki N."/>
            <person name="Veneault-Fourrey C."/>
            <person name="LaButti K."/>
            <person name="Lindquist E.A."/>
            <person name="Lipzen A."/>
            <person name="Lundell T."/>
            <person name="Morin E."/>
            <person name="Murat C."/>
            <person name="Riley R."/>
            <person name="Ohm R."/>
            <person name="Sun H."/>
            <person name="Tunlid A."/>
            <person name="Henrissat B."/>
            <person name="Grigoriev I.V."/>
            <person name="Hibbett D.S."/>
            <person name="Martin F."/>
        </authorList>
    </citation>
    <scope>NUCLEOTIDE SEQUENCE [LARGE SCALE GENOMIC DNA]</scope>
    <source>
        <strain evidence="2">LaAM-08-1</strain>
    </source>
</reference>
<proteinExistence type="predicted"/>
<gene>
    <name evidence="1" type="ORF">K443DRAFT_12924</name>
</gene>
<dbReference type="OrthoDB" id="3131015at2759"/>
<dbReference type="HOGENOM" id="CLU_2441206_0_0_1"/>
<dbReference type="AlphaFoldDB" id="A0A0C9WIQ8"/>
<dbReference type="EMBL" id="KN838848">
    <property type="protein sequence ID" value="KIJ93369.1"/>
    <property type="molecule type" value="Genomic_DNA"/>
</dbReference>
<accession>A0A0C9WIQ8</accession>
<evidence type="ECO:0000313" key="1">
    <source>
        <dbReference type="EMBL" id="KIJ93369.1"/>
    </source>
</evidence>
<keyword evidence="2" id="KW-1185">Reference proteome</keyword>
<evidence type="ECO:0000313" key="2">
    <source>
        <dbReference type="Proteomes" id="UP000054477"/>
    </source>
</evidence>